<keyword evidence="10" id="KW-0460">Magnesium</keyword>
<sequence>MSLSIAASTQSLSADKVFDLLQRVRERGPKVHAITNAVAQTFTANVLLAIGAVPSMTVSADEVAGFAASADALLVNLGTLDEERRKAIPLAIAAAREAGRPVGIDPVFVNRSPSRCGFARELLASGADLVRLNEAELNALFPDKADIDTLISAGTVFAVTGAEDRIESSGEDFRLLNGHPLMARVTATGCAGGAVLSAFASVEEDRALAAACGLSVFNIAGEMAAEQAQGPGSLVPELLDALYAMTSRDIAIRLKTA</sequence>
<evidence type="ECO:0000313" key="12">
    <source>
        <dbReference type="EMBL" id="MBN9671451.1"/>
    </source>
</evidence>
<dbReference type="InterPro" id="IPR029056">
    <property type="entry name" value="Ribokinase-like"/>
</dbReference>
<dbReference type="GO" id="GO:0000287">
    <property type="term" value="F:magnesium ion binding"/>
    <property type="evidence" value="ECO:0007669"/>
    <property type="project" value="InterPro"/>
</dbReference>
<evidence type="ECO:0000256" key="9">
    <source>
        <dbReference type="ARBA" id="ARBA00022840"/>
    </source>
</evidence>
<dbReference type="GO" id="GO:0004417">
    <property type="term" value="F:hydroxyethylthiazole kinase activity"/>
    <property type="evidence" value="ECO:0007669"/>
    <property type="project" value="UniProtKB-EC"/>
</dbReference>
<accession>A0A939EET6</accession>
<evidence type="ECO:0000256" key="2">
    <source>
        <dbReference type="ARBA" id="ARBA00001946"/>
    </source>
</evidence>
<dbReference type="PRINTS" id="PR01099">
    <property type="entry name" value="HYETHTZKNASE"/>
</dbReference>
<dbReference type="SUPFAM" id="SSF53613">
    <property type="entry name" value="Ribokinase-like"/>
    <property type="match status" value="1"/>
</dbReference>
<evidence type="ECO:0000256" key="5">
    <source>
        <dbReference type="ARBA" id="ARBA00022679"/>
    </source>
</evidence>
<dbReference type="CDD" id="cd01170">
    <property type="entry name" value="THZ_kinase"/>
    <property type="match status" value="1"/>
</dbReference>
<dbReference type="GO" id="GO:0009228">
    <property type="term" value="P:thiamine biosynthetic process"/>
    <property type="evidence" value="ECO:0007669"/>
    <property type="project" value="UniProtKB-KW"/>
</dbReference>
<dbReference type="Gene3D" id="3.40.1190.20">
    <property type="match status" value="1"/>
</dbReference>
<protein>
    <recommendedName>
        <fullName evidence="4">hydroxyethylthiazole kinase</fullName>
        <ecNumber evidence="4">2.7.1.50</ecNumber>
    </recommendedName>
</protein>
<evidence type="ECO:0000256" key="3">
    <source>
        <dbReference type="ARBA" id="ARBA00004868"/>
    </source>
</evidence>
<evidence type="ECO:0000256" key="7">
    <source>
        <dbReference type="ARBA" id="ARBA00022741"/>
    </source>
</evidence>
<evidence type="ECO:0000256" key="1">
    <source>
        <dbReference type="ARBA" id="ARBA00001771"/>
    </source>
</evidence>
<comment type="cofactor">
    <cofactor evidence="2">
        <name>Mg(2+)</name>
        <dbReference type="ChEBI" id="CHEBI:18420"/>
    </cofactor>
</comment>
<evidence type="ECO:0000313" key="13">
    <source>
        <dbReference type="Proteomes" id="UP000664096"/>
    </source>
</evidence>
<proteinExistence type="predicted"/>
<comment type="catalytic activity">
    <reaction evidence="1">
        <text>5-(2-hydroxyethyl)-4-methylthiazole + ATP = 4-methyl-5-(2-phosphooxyethyl)-thiazole + ADP + H(+)</text>
        <dbReference type="Rhea" id="RHEA:24212"/>
        <dbReference type="ChEBI" id="CHEBI:15378"/>
        <dbReference type="ChEBI" id="CHEBI:17957"/>
        <dbReference type="ChEBI" id="CHEBI:30616"/>
        <dbReference type="ChEBI" id="CHEBI:58296"/>
        <dbReference type="ChEBI" id="CHEBI:456216"/>
        <dbReference type="EC" id="2.7.1.50"/>
    </reaction>
</comment>
<dbReference type="AlphaFoldDB" id="A0A939EET6"/>
<dbReference type="GO" id="GO:0005524">
    <property type="term" value="F:ATP binding"/>
    <property type="evidence" value="ECO:0007669"/>
    <property type="project" value="UniProtKB-KW"/>
</dbReference>
<gene>
    <name evidence="12" type="ORF">JF539_13970</name>
</gene>
<comment type="pathway">
    <text evidence="3">Cofactor biosynthesis; thiamine diphosphate biosynthesis; 4-methyl-5-(2-phosphoethyl)-thiazole from 5-(2-hydroxyethyl)-4-methylthiazole: step 1/1.</text>
</comment>
<keyword evidence="6" id="KW-0479">Metal-binding</keyword>
<comment type="caution">
    <text evidence="12">The sequence shown here is derived from an EMBL/GenBank/DDBJ whole genome shotgun (WGS) entry which is preliminary data.</text>
</comment>
<evidence type="ECO:0000256" key="4">
    <source>
        <dbReference type="ARBA" id="ARBA00012129"/>
    </source>
</evidence>
<keyword evidence="7" id="KW-0547">Nucleotide-binding</keyword>
<dbReference type="PIRSF" id="PIRSF000513">
    <property type="entry name" value="Thz_kinase"/>
    <property type="match status" value="1"/>
</dbReference>
<dbReference type="Pfam" id="PF02110">
    <property type="entry name" value="HK"/>
    <property type="match status" value="2"/>
</dbReference>
<dbReference type="RefSeq" id="WP_207141278.1">
    <property type="nucleotide sequence ID" value="NZ_JAEKJZ010000002.1"/>
</dbReference>
<name>A0A939EET6_9HYPH</name>
<evidence type="ECO:0000256" key="11">
    <source>
        <dbReference type="ARBA" id="ARBA00022977"/>
    </source>
</evidence>
<dbReference type="Proteomes" id="UP000664096">
    <property type="component" value="Unassembled WGS sequence"/>
</dbReference>
<keyword evidence="9" id="KW-0067">ATP-binding</keyword>
<keyword evidence="11" id="KW-0784">Thiamine biosynthesis</keyword>
<dbReference type="EMBL" id="JAEKJZ010000002">
    <property type="protein sequence ID" value="MBN9671451.1"/>
    <property type="molecule type" value="Genomic_DNA"/>
</dbReference>
<reference evidence="12" key="1">
    <citation type="submission" date="2020-12" db="EMBL/GenBank/DDBJ databases">
        <title>Oil enriched cultivation method for isolating marine PHA-producing bacteria.</title>
        <authorList>
            <person name="Zheng W."/>
            <person name="Yu S."/>
            <person name="Huang Y."/>
        </authorList>
    </citation>
    <scope>NUCLEOTIDE SEQUENCE</scope>
    <source>
        <strain evidence="12">SY-2-12</strain>
    </source>
</reference>
<keyword evidence="8 12" id="KW-0418">Kinase</keyword>
<organism evidence="12 13">
    <name type="scientific">Roseibium aggregatum</name>
    <dbReference type="NCBI Taxonomy" id="187304"/>
    <lineage>
        <taxon>Bacteria</taxon>
        <taxon>Pseudomonadati</taxon>
        <taxon>Pseudomonadota</taxon>
        <taxon>Alphaproteobacteria</taxon>
        <taxon>Hyphomicrobiales</taxon>
        <taxon>Stappiaceae</taxon>
        <taxon>Roseibium</taxon>
    </lineage>
</organism>
<keyword evidence="5" id="KW-0808">Transferase</keyword>
<evidence type="ECO:0000256" key="8">
    <source>
        <dbReference type="ARBA" id="ARBA00022777"/>
    </source>
</evidence>
<evidence type="ECO:0000256" key="6">
    <source>
        <dbReference type="ARBA" id="ARBA00022723"/>
    </source>
</evidence>
<dbReference type="InterPro" id="IPR000417">
    <property type="entry name" value="Hyethyz_kinase"/>
</dbReference>
<dbReference type="EC" id="2.7.1.50" evidence="4"/>
<evidence type="ECO:0000256" key="10">
    <source>
        <dbReference type="ARBA" id="ARBA00022842"/>
    </source>
</evidence>